<dbReference type="Pfam" id="PF20236">
    <property type="entry name" value="DUF6593"/>
    <property type="match status" value="1"/>
</dbReference>
<gene>
    <name evidence="2" type="ORF">EIP91_005608</name>
</gene>
<dbReference type="InterPro" id="IPR046528">
    <property type="entry name" value="DUF6593"/>
</dbReference>
<reference evidence="2 3" key="1">
    <citation type="submission" date="2018-11" db="EMBL/GenBank/DDBJ databases">
        <title>Genome assembly of Steccherinum ochraceum LE-BIN_3174, the white-rot fungus of the Steccherinaceae family (The Residual Polyporoid clade, Polyporales, Basidiomycota).</title>
        <authorList>
            <person name="Fedorova T.V."/>
            <person name="Glazunova O.A."/>
            <person name="Landesman E.O."/>
            <person name="Moiseenko K.V."/>
            <person name="Psurtseva N.V."/>
            <person name="Savinova O.S."/>
            <person name="Shakhova N.V."/>
            <person name="Tyazhelova T.V."/>
            <person name="Vasina D.V."/>
        </authorList>
    </citation>
    <scope>NUCLEOTIDE SEQUENCE [LARGE SCALE GENOMIC DNA]</scope>
    <source>
        <strain evidence="2 3">LE-BIN_3174</strain>
    </source>
</reference>
<name>A0A4V6N733_9APHY</name>
<dbReference type="Proteomes" id="UP000292702">
    <property type="component" value="Unassembled WGS sequence"/>
</dbReference>
<keyword evidence="3" id="KW-1185">Reference proteome</keyword>
<protein>
    <recommendedName>
        <fullName evidence="1">DUF6593 domain-containing protein</fullName>
    </recommendedName>
</protein>
<dbReference type="EMBL" id="RWJN01000302">
    <property type="protein sequence ID" value="TCD63377.1"/>
    <property type="molecule type" value="Genomic_DNA"/>
</dbReference>
<evidence type="ECO:0000259" key="1">
    <source>
        <dbReference type="Pfam" id="PF20236"/>
    </source>
</evidence>
<feature type="domain" description="DUF6593" evidence="1">
    <location>
        <begin position="50"/>
        <end position="160"/>
    </location>
</feature>
<organism evidence="2 3">
    <name type="scientific">Steccherinum ochraceum</name>
    <dbReference type="NCBI Taxonomy" id="92696"/>
    <lineage>
        <taxon>Eukaryota</taxon>
        <taxon>Fungi</taxon>
        <taxon>Dikarya</taxon>
        <taxon>Basidiomycota</taxon>
        <taxon>Agaricomycotina</taxon>
        <taxon>Agaricomycetes</taxon>
        <taxon>Polyporales</taxon>
        <taxon>Steccherinaceae</taxon>
        <taxon>Steccherinum</taxon>
    </lineage>
</organism>
<comment type="caution">
    <text evidence="2">The sequence shown here is derived from an EMBL/GenBank/DDBJ whole genome shotgun (WGS) entry which is preliminary data.</text>
</comment>
<sequence>MSTSFGIHLLLNDKVPTSLTDSEFVDMYDRLRLRVHCTLRNADRTVIMIYKSTLSAPIACLEFGAGHALGSIKLTGKDPVHMNDFLSRVSRSSRVRRFIASDGQTYTWTQESKDSEWEASEIAIHALAHPNVQTSAMLAVDEGYTQITGELVATLLIMRHIVKYNL</sequence>
<dbReference type="OrthoDB" id="3242031at2759"/>
<evidence type="ECO:0000313" key="3">
    <source>
        <dbReference type="Proteomes" id="UP000292702"/>
    </source>
</evidence>
<evidence type="ECO:0000313" key="2">
    <source>
        <dbReference type="EMBL" id="TCD63377.1"/>
    </source>
</evidence>
<dbReference type="AlphaFoldDB" id="A0A4V6N733"/>
<proteinExistence type="predicted"/>
<accession>A0A4V6N733</accession>